<protein>
    <submittedName>
        <fullName evidence="2">Uncharacterized protein</fullName>
    </submittedName>
</protein>
<gene>
    <name evidence="2" type="ORF">DUNSADRAFT_17435</name>
</gene>
<proteinExistence type="predicted"/>
<feature type="compositionally biased region" description="Basic and acidic residues" evidence="1">
    <location>
        <begin position="56"/>
        <end position="69"/>
    </location>
</feature>
<evidence type="ECO:0000313" key="2">
    <source>
        <dbReference type="EMBL" id="KAF5840218.1"/>
    </source>
</evidence>
<reference evidence="2" key="1">
    <citation type="submission" date="2017-08" db="EMBL/GenBank/DDBJ databases">
        <authorList>
            <person name="Polle J.E."/>
            <person name="Barry K."/>
            <person name="Cushman J."/>
            <person name="Schmutz J."/>
            <person name="Tran D."/>
            <person name="Hathwaick L.T."/>
            <person name="Yim W.C."/>
            <person name="Jenkins J."/>
            <person name="Mckie-Krisberg Z.M."/>
            <person name="Prochnik S."/>
            <person name="Lindquist E."/>
            <person name="Dockter R.B."/>
            <person name="Adam C."/>
            <person name="Molina H."/>
            <person name="Bunkerborg J."/>
            <person name="Jin E."/>
            <person name="Buchheim M."/>
            <person name="Magnuson J."/>
        </authorList>
    </citation>
    <scope>NUCLEOTIDE SEQUENCE</scope>
    <source>
        <strain evidence="2">CCAP 19/18</strain>
    </source>
</reference>
<dbReference type="EMBL" id="MU069520">
    <property type="protein sequence ID" value="KAF5840218.1"/>
    <property type="molecule type" value="Genomic_DNA"/>
</dbReference>
<comment type="caution">
    <text evidence="2">The sequence shown here is derived from an EMBL/GenBank/DDBJ whole genome shotgun (WGS) entry which is preliminary data.</text>
</comment>
<organism evidence="2 3">
    <name type="scientific">Dunaliella salina</name>
    <name type="common">Green alga</name>
    <name type="synonym">Protococcus salinus</name>
    <dbReference type="NCBI Taxonomy" id="3046"/>
    <lineage>
        <taxon>Eukaryota</taxon>
        <taxon>Viridiplantae</taxon>
        <taxon>Chlorophyta</taxon>
        <taxon>core chlorophytes</taxon>
        <taxon>Chlorophyceae</taxon>
        <taxon>CS clade</taxon>
        <taxon>Chlamydomonadales</taxon>
        <taxon>Dunaliellaceae</taxon>
        <taxon>Dunaliella</taxon>
    </lineage>
</organism>
<dbReference type="Proteomes" id="UP000815325">
    <property type="component" value="Unassembled WGS sequence"/>
</dbReference>
<keyword evidence="3" id="KW-1185">Reference proteome</keyword>
<sequence>MFLQASKVCMSGRVCGAVPSHKNTSPCCCSACPVFRAETSATVPQSPVQAMQPGEQSKHASPDSSREQQDPCQSLTSPVSTTDTHPPQYTAVLATALAAASLCTAFPADAATVMNAEQAHQLQDILRPTFALFTALYILVGLVGGVDISPIIWVALLSFFNEILLGPQGLLVLVERQGGL</sequence>
<accession>A0ABQ7H030</accession>
<evidence type="ECO:0000313" key="3">
    <source>
        <dbReference type="Proteomes" id="UP000815325"/>
    </source>
</evidence>
<name>A0ABQ7H030_DUNSA</name>
<feature type="region of interest" description="Disordered" evidence="1">
    <location>
        <begin position="43"/>
        <end position="84"/>
    </location>
</feature>
<feature type="compositionally biased region" description="Polar residues" evidence="1">
    <location>
        <begin position="70"/>
        <end position="84"/>
    </location>
</feature>
<evidence type="ECO:0000256" key="1">
    <source>
        <dbReference type="SAM" id="MobiDB-lite"/>
    </source>
</evidence>